<evidence type="ECO:0000256" key="1">
    <source>
        <dbReference type="ARBA" id="ARBA00012417"/>
    </source>
</evidence>
<reference evidence="8 9" key="1">
    <citation type="submission" date="2018-06" db="EMBL/GenBank/DDBJ databases">
        <title>Lujinxingia sediminis gen. nov. sp. nov., a new facultative anaerobic member of the class Deltaproteobacteria, and proposal of Lujinxingaceae fam. nov.</title>
        <authorList>
            <person name="Guo L.-Y."/>
            <person name="Li C.-M."/>
            <person name="Wang S."/>
            <person name="Du Z.-J."/>
        </authorList>
    </citation>
    <scope>NUCLEOTIDE SEQUENCE [LARGE SCALE GENOMIC DNA]</scope>
    <source>
        <strain evidence="8 9">FA350</strain>
    </source>
</reference>
<dbReference type="GO" id="GO:0006261">
    <property type="term" value="P:DNA-templated DNA replication"/>
    <property type="evidence" value="ECO:0007669"/>
    <property type="project" value="TreeGrafter"/>
</dbReference>
<dbReference type="Gene3D" id="3.40.50.300">
    <property type="entry name" value="P-loop containing nucleotide triphosphate hydrolases"/>
    <property type="match status" value="1"/>
</dbReference>
<evidence type="ECO:0000256" key="3">
    <source>
        <dbReference type="ARBA" id="ARBA00022679"/>
    </source>
</evidence>
<keyword evidence="3 8" id="KW-0808">Transferase</keyword>
<dbReference type="GO" id="GO:0003677">
    <property type="term" value="F:DNA binding"/>
    <property type="evidence" value="ECO:0007669"/>
    <property type="project" value="InterPro"/>
</dbReference>
<dbReference type="EC" id="2.7.7.7" evidence="1"/>
<keyword evidence="9" id="KW-1185">Reference proteome</keyword>
<dbReference type="GO" id="GO:0009360">
    <property type="term" value="C:DNA polymerase III complex"/>
    <property type="evidence" value="ECO:0007669"/>
    <property type="project" value="InterPro"/>
</dbReference>
<dbReference type="PANTHER" id="PTHR11669:SF8">
    <property type="entry name" value="DNA POLYMERASE III SUBUNIT DELTA"/>
    <property type="match status" value="1"/>
</dbReference>
<dbReference type="OrthoDB" id="9810148at2"/>
<proteinExistence type="predicted"/>
<evidence type="ECO:0000313" key="8">
    <source>
        <dbReference type="EMBL" id="AWV88782.1"/>
    </source>
</evidence>
<evidence type="ECO:0000313" key="9">
    <source>
        <dbReference type="Proteomes" id="UP000249799"/>
    </source>
</evidence>
<keyword evidence="4 8" id="KW-0548">Nucleotidyltransferase</keyword>
<evidence type="ECO:0000256" key="7">
    <source>
        <dbReference type="ARBA" id="ARBA00049244"/>
    </source>
</evidence>
<dbReference type="SUPFAM" id="SSF52540">
    <property type="entry name" value="P-loop containing nucleoside triphosphate hydrolases"/>
    <property type="match status" value="1"/>
</dbReference>
<dbReference type="Pfam" id="PF13177">
    <property type="entry name" value="DNA_pol3_delta2"/>
    <property type="match status" value="1"/>
</dbReference>
<dbReference type="Proteomes" id="UP000249799">
    <property type="component" value="Chromosome"/>
</dbReference>
<dbReference type="NCBIfam" id="TIGR00678">
    <property type="entry name" value="holB"/>
    <property type="match status" value="1"/>
</dbReference>
<organism evidence="8 9">
    <name type="scientific">Bradymonas sediminis</name>
    <dbReference type="NCBI Taxonomy" id="1548548"/>
    <lineage>
        <taxon>Bacteria</taxon>
        <taxon>Deltaproteobacteria</taxon>
        <taxon>Bradymonadales</taxon>
        <taxon>Bradymonadaceae</taxon>
        <taxon>Bradymonas</taxon>
    </lineage>
</organism>
<dbReference type="InterPro" id="IPR015199">
    <property type="entry name" value="DNA_pol_III_delta_C"/>
</dbReference>
<evidence type="ECO:0000256" key="6">
    <source>
        <dbReference type="ARBA" id="ARBA00022932"/>
    </source>
</evidence>
<name>A0A2Z4FIM3_9DELT</name>
<accession>A0A2Z4FIM3</accession>
<dbReference type="InterPro" id="IPR027417">
    <property type="entry name" value="P-loop_NTPase"/>
</dbReference>
<protein>
    <recommendedName>
        <fullName evidence="2">DNA polymerase III subunit delta'</fullName>
        <ecNumber evidence="1">2.7.7.7</ecNumber>
    </recommendedName>
</protein>
<dbReference type="AlphaFoldDB" id="A0A2Z4FIM3"/>
<dbReference type="PANTHER" id="PTHR11669">
    <property type="entry name" value="REPLICATION FACTOR C / DNA POLYMERASE III GAMMA-TAU SUBUNIT"/>
    <property type="match status" value="1"/>
</dbReference>
<keyword evidence="6" id="KW-0239">DNA-directed DNA polymerase</keyword>
<evidence type="ECO:0000256" key="5">
    <source>
        <dbReference type="ARBA" id="ARBA00022705"/>
    </source>
</evidence>
<dbReference type="FunFam" id="3.40.50.300:FF:001255">
    <property type="entry name" value="DNA polymerase III subunit delta"/>
    <property type="match status" value="1"/>
</dbReference>
<sequence>MLKWSKIRGQARPLEILSTALDADRVHHAYLFTGMEGVGKFLTAQTLSAVVNCERRPEGAFQDACGACRSCRKIVDWKHPDILPVRPTKGTIKIGQIRDIQKASNRAPYEARVRFVLIDDAHTMTDEAANALLKTLEEPAQRMRLILVTDQPHRLLETILSRCQAIRFDRLDEALVTELLREILAEKQEEDALEDLTDLSVAAGYGEGSLGRSLAVIESGMLKGRKDFIGKVVNLSAGQPVALLDLAEDLKSSRDEMTSRLDVLMLFFRDVMLYKAAEDSTRLVNSDLRMQIQALSERMEMEDILDIIDEIRQAQRYLLANVNSQLIAEELLGQIRRRRA</sequence>
<comment type="catalytic activity">
    <reaction evidence="7">
        <text>DNA(n) + a 2'-deoxyribonucleoside 5'-triphosphate = DNA(n+1) + diphosphate</text>
        <dbReference type="Rhea" id="RHEA:22508"/>
        <dbReference type="Rhea" id="RHEA-COMP:17339"/>
        <dbReference type="Rhea" id="RHEA-COMP:17340"/>
        <dbReference type="ChEBI" id="CHEBI:33019"/>
        <dbReference type="ChEBI" id="CHEBI:61560"/>
        <dbReference type="ChEBI" id="CHEBI:173112"/>
        <dbReference type="EC" id="2.7.7.7"/>
    </reaction>
</comment>
<dbReference type="EMBL" id="CP030032">
    <property type="protein sequence ID" value="AWV88782.1"/>
    <property type="molecule type" value="Genomic_DNA"/>
</dbReference>
<dbReference type="RefSeq" id="WP_111332783.1">
    <property type="nucleotide sequence ID" value="NZ_CP030032.1"/>
</dbReference>
<dbReference type="InterPro" id="IPR050238">
    <property type="entry name" value="DNA_Rep/Repair_Clamp_Loader"/>
</dbReference>
<dbReference type="InterPro" id="IPR004622">
    <property type="entry name" value="DNA_pol_HolB"/>
</dbReference>
<evidence type="ECO:0000256" key="4">
    <source>
        <dbReference type="ARBA" id="ARBA00022695"/>
    </source>
</evidence>
<dbReference type="KEGG" id="bsed:DN745_05285"/>
<evidence type="ECO:0000256" key="2">
    <source>
        <dbReference type="ARBA" id="ARBA00014363"/>
    </source>
</evidence>
<keyword evidence="5" id="KW-0235">DNA replication</keyword>
<gene>
    <name evidence="8" type="primary">holB</name>
    <name evidence="8" type="ORF">DN745_05285</name>
</gene>
<dbReference type="GO" id="GO:0008408">
    <property type="term" value="F:3'-5' exonuclease activity"/>
    <property type="evidence" value="ECO:0007669"/>
    <property type="project" value="InterPro"/>
</dbReference>
<dbReference type="Gene3D" id="1.20.272.10">
    <property type="match status" value="1"/>
</dbReference>
<dbReference type="GO" id="GO:0003887">
    <property type="term" value="F:DNA-directed DNA polymerase activity"/>
    <property type="evidence" value="ECO:0007669"/>
    <property type="project" value="UniProtKB-KW"/>
</dbReference>
<dbReference type="Pfam" id="PF09115">
    <property type="entry name" value="DNApol3-delta_C"/>
    <property type="match status" value="1"/>
</dbReference>